<organism evidence="1 2">
    <name type="scientific">Rhodonellum ikkaensis</name>
    <dbReference type="NCBI Taxonomy" id="336829"/>
    <lineage>
        <taxon>Bacteria</taxon>
        <taxon>Pseudomonadati</taxon>
        <taxon>Bacteroidota</taxon>
        <taxon>Cytophagia</taxon>
        <taxon>Cytophagales</taxon>
        <taxon>Cytophagaceae</taxon>
        <taxon>Rhodonellum</taxon>
    </lineage>
</organism>
<comment type="caution">
    <text evidence="1">The sequence shown here is derived from an EMBL/GenBank/DDBJ whole genome shotgun (WGS) entry which is preliminary data.</text>
</comment>
<sequence>MLTLSEKEAEKIAALLLKGMICFYQLDNKKIYHLPDDEDYFNYDLTPEEEDILDEIDENPDNFAEFTKMEPNQEHQMMEHFTDYVVKEKNFQDELVNALSKPKPATGFKFLIDSSGKYKDRWIEFRLQKYKDWVMEQADSFNYTEEE</sequence>
<gene>
    <name evidence="1" type="ORF">SAMN05444412_102357</name>
</gene>
<proteinExistence type="predicted"/>
<name>A0A1H3M5Y0_9BACT</name>
<dbReference type="Pfam" id="PF03682">
    <property type="entry name" value="UPF0158"/>
    <property type="match status" value="1"/>
</dbReference>
<evidence type="ECO:0000313" key="2">
    <source>
        <dbReference type="Proteomes" id="UP000199663"/>
    </source>
</evidence>
<protein>
    <submittedName>
        <fullName evidence="1">Uncharacterized protein</fullName>
    </submittedName>
</protein>
<accession>A0A1H3M5Y0</accession>
<dbReference type="RefSeq" id="WP_019596774.1">
    <property type="nucleotide sequence ID" value="NZ_FNQC01000002.1"/>
</dbReference>
<dbReference type="InterPro" id="IPR005361">
    <property type="entry name" value="UPF0158"/>
</dbReference>
<reference evidence="1 2" key="1">
    <citation type="submission" date="2016-10" db="EMBL/GenBank/DDBJ databases">
        <authorList>
            <person name="Varghese N."/>
            <person name="Submissions S."/>
        </authorList>
    </citation>
    <scope>NUCLEOTIDE SEQUENCE [LARGE SCALE GENOMIC DNA]</scope>
    <source>
        <strain evidence="1 2">DSM 17997</strain>
    </source>
</reference>
<dbReference type="EMBL" id="FNQC01000002">
    <property type="protein sequence ID" value="SDY71986.1"/>
    <property type="molecule type" value="Genomic_DNA"/>
</dbReference>
<evidence type="ECO:0000313" key="1">
    <source>
        <dbReference type="EMBL" id="SDY71986.1"/>
    </source>
</evidence>
<keyword evidence="2" id="KW-1185">Reference proteome</keyword>
<dbReference type="Proteomes" id="UP000199663">
    <property type="component" value="Unassembled WGS sequence"/>
</dbReference>